<accession>A0A4R2RAY8</accession>
<dbReference type="NCBIfam" id="NF047593">
    <property type="entry name" value="IS66_ISAeme5_TnpA"/>
    <property type="match status" value="1"/>
</dbReference>
<reference evidence="1 2" key="1">
    <citation type="submission" date="2019-03" db="EMBL/GenBank/DDBJ databases">
        <title>Genomic Encyclopedia of Type Strains, Phase IV (KMG-IV): sequencing the most valuable type-strain genomes for metagenomic binning, comparative biology and taxonomic classification.</title>
        <authorList>
            <person name="Goeker M."/>
        </authorList>
    </citation>
    <scope>NUCLEOTIDE SEQUENCE [LARGE SCALE GENOMIC DNA]</scope>
    <source>
        <strain evidence="1 2">DSM 11170</strain>
    </source>
</reference>
<dbReference type="EMBL" id="SLXT01000045">
    <property type="protein sequence ID" value="TCP59893.1"/>
    <property type="molecule type" value="Genomic_DNA"/>
</dbReference>
<comment type="caution">
    <text evidence="1">The sequence shown here is derived from an EMBL/GenBank/DDBJ whole genome shotgun (WGS) entry which is preliminary data.</text>
</comment>
<dbReference type="OrthoDB" id="9808061at2"/>
<dbReference type="Proteomes" id="UP000294813">
    <property type="component" value="Unassembled WGS sequence"/>
</dbReference>
<name>A0A4R2RAY8_9FIRM</name>
<keyword evidence="2" id="KW-1185">Reference proteome</keyword>
<organism evidence="1 2">
    <name type="scientific">Heliophilum fasciatum</name>
    <dbReference type="NCBI Taxonomy" id="35700"/>
    <lineage>
        <taxon>Bacteria</taxon>
        <taxon>Bacillati</taxon>
        <taxon>Bacillota</taxon>
        <taxon>Clostridia</taxon>
        <taxon>Eubacteriales</taxon>
        <taxon>Heliobacteriaceae</taxon>
        <taxon>Heliophilum</taxon>
    </lineage>
</organism>
<gene>
    <name evidence="1" type="ORF">EDD73_1453</name>
</gene>
<evidence type="ECO:0000313" key="2">
    <source>
        <dbReference type="Proteomes" id="UP000294813"/>
    </source>
</evidence>
<protein>
    <recommendedName>
        <fullName evidence="3">Transposase</fullName>
    </recommendedName>
</protein>
<sequence>MAAFQASGQRLPRWCEENNVKPYQLRYWLQKQTEAISESGSTHWLAVNVAPWKKEERSNASMVVRVGPATIEVHDGFDPALFAQVAKALAELC</sequence>
<dbReference type="AlphaFoldDB" id="A0A4R2RAY8"/>
<proteinExistence type="predicted"/>
<evidence type="ECO:0008006" key="3">
    <source>
        <dbReference type="Google" id="ProtNLM"/>
    </source>
</evidence>
<evidence type="ECO:0000313" key="1">
    <source>
        <dbReference type="EMBL" id="TCP59893.1"/>
    </source>
</evidence>